<feature type="transmembrane region" description="Helical" evidence="7">
    <location>
        <begin position="176"/>
        <end position="197"/>
    </location>
</feature>
<feature type="transmembrane region" description="Helical" evidence="7">
    <location>
        <begin position="314"/>
        <end position="335"/>
    </location>
</feature>
<dbReference type="Gene3D" id="1.20.1250.20">
    <property type="entry name" value="MFS general substrate transporter like domains"/>
    <property type="match status" value="1"/>
</dbReference>
<dbReference type="GO" id="GO:0022857">
    <property type="term" value="F:transmembrane transporter activity"/>
    <property type="evidence" value="ECO:0007669"/>
    <property type="project" value="InterPro"/>
</dbReference>
<dbReference type="SUPFAM" id="SSF103473">
    <property type="entry name" value="MFS general substrate transporter"/>
    <property type="match status" value="2"/>
</dbReference>
<feature type="transmembrane region" description="Helical" evidence="7">
    <location>
        <begin position="407"/>
        <end position="430"/>
    </location>
</feature>
<dbReference type="PRINTS" id="PR01036">
    <property type="entry name" value="TCRTETB"/>
</dbReference>
<dbReference type="Gene3D" id="1.20.1720.10">
    <property type="entry name" value="Multidrug resistance protein D"/>
    <property type="match status" value="1"/>
</dbReference>
<feature type="transmembrane region" description="Helical" evidence="7">
    <location>
        <begin position="342"/>
        <end position="359"/>
    </location>
</feature>
<dbReference type="PANTHER" id="PTHR42718">
    <property type="entry name" value="MAJOR FACILITATOR SUPERFAMILY MULTIDRUG TRANSPORTER MFSC"/>
    <property type="match status" value="1"/>
</dbReference>
<evidence type="ECO:0000256" key="6">
    <source>
        <dbReference type="ARBA" id="ARBA00023136"/>
    </source>
</evidence>
<feature type="transmembrane region" description="Helical" evidence="7">
    <location>
        <begin position="149"/>
        <end position="170"/>
    </location>
</feature>
<feature type="transmembrane region" description="Helical" evidence="7">
    <location>
        <begin position="90"/>
        <end position="109"/>
    </location>
</feature>
<keyword evidence="2" id="KW-0813">Transport</keyword>
<sequence length="484" mass="49030">MRETPAPGDPAARRPAGAGEKWFVLGVVGVGTFMSALDGSVVNIAIPLIQRHYGATIGDVSWVVTAYLLAISSLLLAFGRLGDMWGYKGVYSAGYAVFGAGSLLSGLAPDLGALVAARALQGVGASMLMAIAPALIATSFPAAERGRALGLQATLTYAGLTVGPSLGGWIAGRFGWHWVFLVGVPVSAAGGLLALAVLKDGGRRVRQRFDLPGAGLLAAGLTAILLALSRGETWGWRSPAVTVLLAGGGLLLALFVVQERRAADPMMPLWLLGRPAFAGGVAAAYLQYTVVFMLTFLLPFYLQGLRGLSPQQAGAVMTAQPVAMVAVAAASGWLSDRVGSRLPATAGMAALGAGLWLMARAGIQTSPGDLMARLGLVGLGSGLFTAPNNSAILGAAPRDRQGVASGLLAAARNVGMVTGVALAGSLFAFLRGRLLAAGADPGGAFLAAFRATVLVAVGLAAAGALLSLLRPDTEGDGRRGEARG</sequence>
<evidence type="ECO:0000256" key="1">
    <source>
        <dbReference type="ARBA" id="ARBA00004651"/>
    </source>
</evidence>
<keyword evidence="3" id="KW-1003">Cell membrane</keyword>
<evidence type="ECO:0000256" key="7">
    <source>
        <dbReference type="SAM" id="Phobius"/>
    </source>
</evidence>
<evidence type="ECO:0000256" key="4">
    <source>
        <dbReference type="ARBA" id="ARBA00022692"/>
    </source>
</evidence>
<evidence type="ECO:0000313" key="9">
    <source>
        <dbReference type="EMBL" id="BDG60776.1"/>
    </source>
</evidence>
<evidence type="ECO:0000259" key="8">
    <source>
        <dbReference type="PROSITE" id="PS50850"/>
    </source>
</evidence>
<feature type="domain" description="Major facilitator superfamily (MFS) profile" evidence="8">
    <location>
        <begin position="24"/>
        <end position="474"/>
    </location>
</feature>
<dbReference type="CDD" id="cd17321">
    <property type="entry name" value="MFS_MMR_MDR_like"/>
    <property type="match status" value="1"/>
</dbReference>
<feature type="transmembrane region" description="Helical" evidence="7">
    <location>
        <begin position="371"/>
        <end position="395"/>
    </location>
</feature>
<dbReference type="AlphaFoldDB" id="A0AA35CNT3"/>
<feature type="transmembrane region" description="Helical" evidence="7">
    <location>
        <begin position="60"/>
        <end position="78"/>
    </location>
</feature>
<feature type="transmembrane region" description="Helical" evidence="7">
    <location>
        <begin position="22"/>
        <end position="48"/>
    </location>
</feature>
<comment type="subcellular location">
    <subcellularLocation>
        <location evidence="1">Cell membrane</location>
        <topology evidence="1">Multi-pass membrane protein</topology>
    </subcellularLocation>
</comment>
<feature type="transmembrane region" description="Helical" evidence="7">
    <location>
        <begin position="240"/>
        <end position="257"/>
    </location>
</feature>
<feature type="transmembrane region" description="Helical" evidence="7">
    <location>
        <begin position="115"/>
        <end position="137"/>
    </location>
</feature>
<dbReference type="EMBL" id="AP025628">
    <property type="protein sequence ID" value="BDG60776.1"/>
    <property type="molecule type" value="Genomic_DNA"/>
</dbReference>
<dbReference type="Proteomes" id="UP001163687">
    <property type="component" value="Chromosome"/>
</dbReference>
<dbReference type="KEGG" id="cmic:caldi_18660"/>
<evidence type="ECO:0000313" key="10">
    <source>
        <dbReference type="Proteomes" id="UP001163687"/>
    </source>
</evidence>
<accession>A0AA35CNT3</accession>
<dbReference type="PROSITE" id="PS50850">
    <property type="entry name" value="MFS"/>
    <property type="match status" value="1"/>
</dbReference>
<dbReference type="RefSeq" id="WP_264841473.1">
    <property type="nucleotide sequence ID" value="NZ_AP025628.1"/>
</dbReference>
<keyword evidence="10" id="KW-1185">Reference proteome</keyword>
<feature type="transmembrane region" description="Helical" evidence="7">
    <location>
        <begin position="277"/>
        <end position="302"/>
    </location>
</feature>
<dbReference type="GO" id="GO:0005886">
    <property type="term" value="C:plasma membrane"/>
    <property type="evidence" value="ECO:0007669"/>
    <property type="project" value="UniProtKB-SubCell"/>
</dbReference>
<dbReference type="InterPro" id="IPR011701">
    <property type="entry name" value="MFS"/>
</dbReference>
<name>A0AA35CNT3_9FIRM</name>
<dbReference type="PANTHER" id="PTHR42718:SF46">
    <property type="entry name" value="BLR6921 PROTEIN"/>
    <property type="match status" value="1"/>
</dbReference>
<dbReference type="Pfam" id="PF07690">
    <property type="entry name" value="MFS_1"/>
    <property type="match status" value="2"/>
</dbReference>
<evidence type="ECO:0000256" key="2">
    <source>
        <dbReference type="ARBA" id="ARBA00022448"/>
    </source>
</evidence>
<gene>
    <name evidence="9" type="ORF">caldi_18660</name>
</gene>
<protein>
    <submittedName>
        <fullName evidence="9">MFS transporter</fullName>
    </submittedName>
</protein>
<organism evidence="9 10">
    <name type="scientific">Caldinitratiruptor microaerophilus</name>
    <dbReference type="NCBI Taxonomy" id="671077"/>
    <lineage>
        <taxon>Bacteria</taxon>
        <taxon>Bacillati</taxon>
        <taxon>Bacillota</taxon>
        <taxon>Clostridia</taxon>
        <taxon>Eubacteriales</taxon>
        <taxon>Symbiobacteriaceae</taxon>
        <taxon>Caldinitratiruptor</taxon>
    </lineage>
</organism>
<evidence type="ECO:0000256" key="3">
    <source>
        <dbReference type="ARBA" id="ARBA00022475"/>
    </source>
</evidence>
<feature type="transmembrane region" description="Helical" evidence="7">
    <location>
        <begin position="209"/>
        <end position="228"/>
    </location>
</feature>
<proteinExistence type="predicted"/>
<keyword evidence="6 7" id="KW-0472">Membrane</keyword>
<evidence type="ECO:0000256" key="5">
    <source>
        <dbReference type="ARBA" id="ARBA00022989"/>
    </source>
</evidence>
<dbReference type="InterPro" id="IPR036259">
    <property type="entry name" value="MFS_trans_sf"/>
</dbReference>
<keyword evidence="5 7" id="KW-1133">Transmembrane helix</keyword>
<reference evidence="9" key="1">
    <citation type="submission" date="2022-03" db="EMBL/GenBank/DDBJ databases">
        <title>Complete genome sequence of Caldinitratiruptor microaerophilus.</title>
        <authorList>
            <person name="Mukaiyama R."/>
            <person name="Nishiyama T."/>
            <person name="Ueda K."/>
        </authorList>
    </citation>
    <scope>NUCLEOTIDE SEQUENCE</scope>
    <source>
        <strain evidence="9">JCM 16183</strain>
    </source>
</reference>
<dbReference type="InterPro" id="IPR020846">
    <property type="entry name" value="MFS_dom"/>
</dbReference>
<keyword evidence="4 7" id="KW-0812">Transmembrane</keyword>
<feature type="transmembrane region" description="Helical" evidence="7">
    <location>
        <begin position="442"/>
        <end position="469"/>
    </location>
</feature>